<dbReference type="GO" id="GO:0005737">
    <property type="term" value="C:cytoplasm"/>
    <property type="evidence" value="ECO:0007669"/>
    <property type="project" value="TreeGrafter"/>
</dbReference>
<sequence length="377" mass="41518">QLGNCIGRGQFGSVYRSLNIGTGQMAAIKRIRLHGMKEDEVRDVMHEVELLKRLSHPSIVKYEGMSRDEEYLNIVLEFVENGSLGQTLKAFGNFNERLVSSYVAKILEGLDYLHSQGVVHCDLKAANILSTKNGNVKLSDFGVSLNMKAVENIKQDAATRSKAGLGPKPKADVAGTPNWMAPEVISLNGAGPASDIWSLGCTIIELLTGRPPYSEITNSMTVLFRIVEDEMPPLPPVSAGLEDFLKLCFIKDPSFRPSAAILFEHPWVCSLDPQLQLLRPQDSVPFLRRVSMNYRHTDSTQLFANDTPGNHIVGSAAWVRGGQRDSLALSVVDPYADGGRKRFSMASSSHGKESSDEWKPHTFIKTSFGQGELNARF</sequence>
<dbReference type="PANTHER" id="PTHR48016:SF4">
    <property type="entry name" value="PROTEIN KINASE DOMAIN-CONTAINING PROTEIN"/>
    <property type="match status" value="1"/>
</dbReference>
<evidence type="ECO:0000256" key="2">
    <source>
        <dbReference type="ARBA" id="ARBA00022741"/>
    </source>
</evidence>
<keyword evidence="4 5" id="KW-0067">ATP-binding</keyword>
<dbReference type="InterPro" id="IPR050538">
    <property type="entry name" value="MAP_kinase_kinase_kinase"/>
</dbReference>
<dbReference type="SUPFAM" id="SSF56112">
    <property type="entry name" value="Protein kinase-like (PK-like)"/>
    <property type="match status" value="1"/>
</dbReference>
<reference evidence="7" key="1">
    <citation type="journal article" date="2022" name="G3 (Bethesda)">
        <title>High quality genome of the basidiomycete yeast Dioszegia hungarica PDD-24b-2 isolated from cloud water.</title>
        <authorList>
            <person name="Jarrige D."/>
            <person name="Haridas S."/>
            <person name="Bleykasten-Grosshans C."/>
            <person name="Joly M."/>
            <person name="Nadalig T."/>
            <person name="Sancelme M."/>
            <person name="Vuilleumier S."/>
            <person name="Grigoriev I.V."/>
            <person name="Amato P."/>
            <person name="Bringel F."/>
        </authorList>
    </citation>
    <scope>NUCLEOTIDE SEQUENCE</scope>
    <source>
        <strain evidence="7">PDD-24b-2</strain>
    </source>
</reference>
<dbReference type="PROSITE" id="PS00107">
    <property type="entry name" value="PROTEIN_KINASE_ATP"/>
    <property type="match status" value="1"/>
</dbReference>
<dbReference type="Pfam" id="PF00069">
    <property type="entry name" value="Pkinase"/>
    <property type="match status" value="1"/>
</dbReference>
<gene>
    <name evidence="7" type="ORF">MKK02DRAFT_27028</name>
</gene>
<feature type="binding site" evidence="5">
    <location>
        <position position="29"/>
    </location>
    <ligand>
        <name>ATP</name>
        <dbReference type="ChEBI" id="CHEBI:30616"/>
    </ligand>
</feature>
<keyword evidence="8" id="KW-1185">Reference proteome</keyword>
<dbReference type="EMBL" id="JAKWFO010000005">
    <property type="protein sequence ID" value="KAI9635073.1"/>
    <property type="molecule type" value="Genomic_DNA"/>
</dbReference>
<dbReference type="PROSITE" id="PS50011">
    <property type="entry name" value="PROTEIN_KINASE_DOM"/>
    <property type="match status" value="1"/>
</dbReference>
<dbReference type="InterPro" id="IPR000719">
    <property type="entry name" value="Prot_kinase_dom"/>
</dbReference>
<keyword evidence="2 5" id="KW-0547">Nucleotide-binding</keyword>
<evidence type="ECO:0000256" key="3">
    <source>
        <dbReference type="ARBA" id="ARBA00022777"/>
    </source>
</evidence>
<evidence type="ECO:0000256" key="1">
    <source>
        <dbReference type="ARBA" id="ARBA00022679"/>
    </source>
</evidence>
<feature type="domain" description="Protein kinase" evidence="6">
    <location>
        <begin position="1"/>
        <end position="268"/>
    </location>
</feature>
<keyword evidence="3 7" id="KW-0418">Kinase</keyword>
<proteinExistence type="predicted"/>
<evidence type="ECO:0000259" key="6">
    <source>
        <dbReference type="PROSITE" id="PS50011"/>
    </source>
</evidence>
<comment type="caution">
    <text evidence="7">The sequence shown here is derived from an EMBL/GenBank/DDBJ whole genome shotgun (WGS) entry which is preliminary data.</text>
</comment>
<name>A0AA38H6T8_9TREE</name>
<protein>
    <submittedName>
        <fullName evidence="7">Kinase-like domain-containing protein</fullName>
    </submittedName>
</protein>
<dbReference type="InterPro" id="IPR011009">
    <property type="entry name" value="Kinase-like_dom_sf"/>
</dbReference>
<dbReference type="RefSeq" id="XP_052944850.1">
    <property type="nucleotide sequence ID" value="XM_053087295.1"/>
</dbReference>
<evidence type="ECO:0000313" key="8">
    <source>
        <dbReference type="Proteomes" id="UP001164286"/>
    </source>
</evidence>
<evidence type="ECO:0000256" key="5">
    <source>
        <dbReference type="PROSITE-ProRule" id="PRU10141"/>
    </source>
</evidence>
<dbReference type="Gene3D" id="1.10.510.10">
    <property type="entry name" value="Transferase(Phosphotransferase) domain 1"/>
    <property type="match status" value="1"/>
</dbReference>
<keyword evidence="1" id="KW-0808">Transferase</keyword>
<dbReference type="CDD" id="cd06627">
    <property type="entry name" value="STKc_Cdc7_like"/>
    <property type="match status" value="1"/>
</dbReference>
<dbReference type="GeneID" id="77726496"/>
<dbReference type="GO" id="GO:0004709">
    <property type="term" value="F:MAP kinase kinase kinase activity"/>
    <property type="evidence" value="ECO:0007669"/>
    <property type="project" value="TreeGrafter"/>
</dbReference>
<dbReference type="InterPro" id="IPR017441">
    <property type="entry name" value="Protein_kinase_ATP_BS"/>
</dbReference>
<dbReference type="AlphaFoldDB" id="A0AA38H6T8"/>
<organism evidence="7 8">
    <name type="scientific">Dioszegia hungarica</name>
    <dbReference type="NCBI Taxonomy" id="4972"/>
    <lineage>
        <taxon>Eukaryota</taxon>
        <taxon>Fungi</taxon>
        <taxon>Dikarya</taxon>
        <taxon>Basidiomycota</taxon>
        <taxon>Agaricomycotina</taxon>
        <taxon>Tremellomycetes</taxon>
        <taxon>Tremellales</taxon>
        <taxon>Bulleribasidiaceae</taxon>
        <taxon>Dioszegia</taxon>
    </lineage>
</organism>
<dbReference type="SMART" id="SM00220">
    <property type="entry name" value="S_TKc"/>
    <property type="match status" value="1"/>
</dbReference>
<dbReference type="GO" id="GO:0005524">
    <property type="term" value="F:ATP binding"/>
    <property type="evidence" value="ECO:0007669"/>
    <property type="project" value="UniProtKB-UniRule"/>
</dbReference>
<dbReference type="PANTHER" id="PTHR48016">
    <property type="entry name" value="MAP KINASE KINASE KINASE SSK2-RELATED-RELATED"/>
    <property type="match status" value="1"/>
</dbReference>
<evidence type="ECO:0000256" key="4">
    <source>
        <dbReference type="ARBA" id="ARBA00022840"/>
    </source>
</evidence>
<evidence type="ECO:0000313" key="7">
    <source>
        <dbReference type="EMBL" id="KAI9635073.1"/>
    </source>
</evidence>
<feature type="non-terminal residue" evidence="7">
    <location>
        <position position="377"/>
    </location>
</feature>
<dbReference type="Proteomes" id="UP001164286">
    <property type="component" value="Unassembled WGS sequence"/>
</dbReference>
<accession>A0AA38H6T8</accession>